<dbReference type="RefSeq" id="WP_149115165.1">
    <property type="nucleotide sequence ID" value="NZ_CP042425.1"/>
</dbReference>
<organism evidence="1 2">
    <name type="scientific">Limnoglobus roseus</name>
    <dbReference type="NCBI Taxonomy" id="2598579"/>
    <lineage>
        <taxon>Bacteria</taxon>
        <taxon>Pseudomonadati</taxon>
        <taxon>Planctomycetota</taxon>
        <taxon>Planctomycetia</taxon>
        <taxon>Gemmatales</taxon>
        <taxon>Gemmataceae</taxon>
        <taxon>Limnoglobus</taxon>
    </lineage>
</organism>
<gene>
    <name evidence="1" type="ORF">PX52LOC_08044</name>
</gene>
<reference evidence="2" key="1">
    <citation type="submission" date="2019-08" db="EMBL/GenBank/DDBJ databases">
        <title>Limnoglobus roseus gen. nov., sp. nov., a novel freshwater planctomycete with a giant genome from the family Gemmataceae.</title>
        <authorList>
            <person name="Kulichevskaya I.S."/>
            <person name="Naumoff D.G."/>
            <person name="Miroshnikov K."/>
            <person name="Ivanova A."/>
            <person name="Philippov D.A."/>
            <person name="Hakobyan A."/>
            <person name="Rijpstra I.C."/>
            <person name="Sinninghe Damste J.S."/>
            <person name="Liesack W."/>
            <person name="Dedysh S.N."/>
        </authorList>
    </citation>
    <scope>NUCLEOTIDE SEQUENCE [LARGE SCALE GENOMIC DNA]</scope>
    <source>
        <strain evidence="2">PX52</strain>
    </source>
</reference>
<dbReference type="Proteomes" id="UP000324974">
    <property type="component" value="Chromosome"/>
</dbReference>
<dbReference type="KEGG" id="lrs:PX52LOC_08044"/>
<dbReference type="AlphaFoldDB" id="A0A5C1AP29"/>
<keyword evidence="2" id="KW-1185">Reference proteome</keyword>
<evidence type="ECO:0000313" key="2">
    <source>
        <dbReference type="Proteomes" id="UP000324974"/>
    </source>
</evidence>
<evidence type="ECO:0000313" key="1">
    <source>
        <dbReference type="EMBL" id="QEL20921.1"/>
    </source>
</evidence>
<dbReference type="EMBL" id="CP042425">
    <property type="protein sequence ID" value="QEL20921.1"/>
    <property type="molecule type" value="Genomic_DNA"/>
</dbReference>
<protein>
    <submittedName>
        <fullName evidence="1">Uncharacterized protein</fullName>
    </submittedName>
</protein>
<accession>A0A5C1AP29</accession>
<name>A0A5C1AP29_9BACT</name>
<sequence>MAKAMKIRALMSPPTPLTKFDPGAYWSGLEFEETDAANTEAERDGLAQFVHFLAFLALQAGSTRWASVVPARSSAMRALESHFGHLAGWPRVTRSGLSYP</sequence>
<proteinExistence type="predicted"/>